<name>A0A2S3VZV0_9PROT</name>
<keyword evidence="4 10" id="KW-0808">Transferase</keyword>
<evidence type="ECO:0000313" key="13">
    <source>
        <dbReference type="Proteomes" id="UP000237344"/>
    </source>
</evidence>
<evidence type="ECO:0000256" key="1">
    <source>
        <dbReference type="ARBA" id="ARBA00004761"/>
    </source>
</evidence>
<dbReference type="Pfam" id="PF13671">
    <property type="entry name" value="AAA_33"/>
    <property type="match status" value="1"/>
</dbReference>
<dbReference type="NCBIfam" id="TIGR01313">
    <property type="entry name" value="therm_gnt_kin"/>
    <property type="match status" value="1"/>
</dbReference>
<protein>
    <recommendedName>
        <fullName evidence="3 10">Gluconokinase</fullName>
        <ecNumber evidence="3 10">2.7.1.12</ecNumber>
    </recommendedName>
</protein>
<evidence type="ECO:0000256" key="6">
    <source>
        <dbReference type="ARBA" id="ARBA00022777"/>
    </source>
</evidence>
<dbReference type="GO" id="GO:0005737">
    <property type="term" value="C:cytoplasm"/>
    <property type="evidence" value="ECO:0007669"/>
    <property type="project" value="TreeGrafter"/>
</dbReference>
<evidence type="ECO:0000256" key="4">
    <source>
        <dbReference type="ARBA" id="ARBA00022679"/>
    </source>
</evidence>
<dbReference type="AlphaFoldDB" id="A0A2S3VZV0"/>
<evidence type="ECO:0000256" key="2">
    <source>
        <dbReference type="ARBA" id="ARBA00008420"/>
    </source>
</evidence>
<evidence type="ECO:0000256" key="10">
    <source>
        <dbReference type="RuleBase" id="RU363066"/>
    </source>
</evidence>
<dbReference type="EMBL" id="POTC01000032">
    <property type="protein sequence ID" value="POF62145.1"/>
    <property type="molecule type" value="Genomic_DNA"/>
</dbReference>
<reference evidence="12 13" key="1">
    <citation type="submission" date="2018-01" db="EMBL/GenBank/DDBJ databases">
        <title>Draft Genome Sequence of Komagataeibacter maltaceti LMG 1529, a Vinegar Producing Acetic Acid Bacterium Isolated from Malt Vinegar Brewery Acetifiers.</title>
        <authorList>
            <person name="Zhang Q."/>
            <person name="Hollensteiner J."/>
            <person name="Poehlein A."/>
            <person name="Daniel R."/>
        </authorList>
    </citation>
    <scope>NUCLEOTIDE SEQUENCE [LARGE SCALE GENOMIC DNA]</scope>
    <source>
        <strain evidence="12 13">LMG 1529</strain>
    </source>
</reference>
<dbReference type="GO" id="GO:0005524">
    <property type="term" value="F:ATP binding"/>
    <property type="evidence" value="ECO:0007669"/>
    <property type="project" value="UniProtKB-KW"/>
</dbReference>
<keyword evidence="7 10" id="KW-0067">ATP-binding</keyword>
<comment type="pathway">
    <text evidence="1">Carbohydrate acid metabolism.</text>
</comment>
<dbReference type="GO" id="GO:0019521">
    <property type="term" value="P:D-gluconate metabolic process"/>
    <property type="evidence" value="ECO:0007669"/>
    <property type="project" value="UniProtKB-KW"/>
</dbReference>
<dbReference type="CDD" id="cd02021">
    <property type="entry name" value="GntK"/>
    <property type="match status" value="1"/>
</dbReference>
<proteinExistence type="inferred from homology"/>
<keyword evidence="13" id="KW-1185">Reference proteome</keyword>
<dbReference type="FunFam" id="3.40.50.300:FF:000522">
    <property type="entry name" value="Gluconokinase"/>
    <property type="match status" value="1"/>
</dbReference>
<dbReference type="PANTHER" id="PTHR43442">
    <property type="entry name" value="GLUCONOKINASE-RELATED"/>
    <property type="match status" value="1"/>
</dbReference>
<evidence type="ECO:0000313" key="12">
    <source>
        <dbReference type="EMBL" id="POF62145.1"/>
    </source>
</evidence>
<dbReference type="InterPro" id="IPR006001">
    <property type="entry name" value="Therm_gnt_kin"/>
</dbReference>
<accession>A0A2S3VZV0</accession>
<evidence type="ECO:0000256" key="9">
    <source>
        <dbReference type="ARBA" id="ARBA00048090"/>
    </source>
</evidence>
<keyword evidence="8" id="KW-0311">Gluconate utilization</keyword>
<keyword evidence="6 10" id="KW-0418">Kinase</keyword>
<feature type="region of interest" description="Disordered" evidence="11">
    <location>
        <begin position="1"/>
        <end position="41"/>
    </location>
</feature>
<comment type="caution">
    <text evidence="12">The sequence shown here is derived from an EMBL/GenBank/DDBJ whole genome shotgun (WGS) entry which is preliminary data.</text>
</comment>
<evidence type="ECO:0000256" key="11">
    <source>
        <dbReference type="SAM" id="MobiDB-lite"/>
    </source>
</evidence>
<sequence length="240" mass="25749">MRVDAHAPPVDYRPAPRGRHREGDGKVTSENTTITAGGLARPSSVMKKGRVPCVLVVMGVSGCGKSTFARMLSERLECPLVEGDDLHPAANIAKMASGTPLTDADRQPWLEQIGRQVAQWVDARQKGVVTCSSLKHAYRTAISARHELVCFVYLKGSREGIGARLRERTGHFMPASMLDSQFATLEEPRDDEVVLELDASATCEELLDAACAALRALEKEAGAGEGTVVVDCVPAGRAPD</sequence>
<gene>
    <name evidence="12" type="primary">gntK_2</name>
    <name evidence="12" type="ORF">KMAL_22460</name>
</gene>
<dbReference type="Proteomes" id="UP000237344">
    <property type="component" value="Unassembled WGS sequence"/>
</dbReference>
<dbReference type="SUPFAM" id="SSF52540">
    <property type="entry name" value="P-loop containing nucleoside triphosphate hydrolases"/>
    <property type="match status" value="1"/>
</dbReference>
<evidence type="ECO:0000256" key="7">
    <source>
        <dbReference type="ARBA" id="ARBA00022840"/>
    </source>
</evidence>
<dbReference type="PANTHER" id="PTHR43442:SF3">
    <property type="entry name" value="GLUCONOKINASE-RELATED"/>
    <property type="match status" value="1"/>
</dbReference>
<evidence type="ECO:0000256" key="8">
    <source>
        <dbReference type="ARBA" id="ARBA00023064"/>
    </source>
</evidence>
<comment type="catalytic activity">
    <reaction evidence="9 10">
        <text>D-gluconate + ATP = 6-phospho-D-gluconate + ADP + H(+)</text>
        <dbReference type="Rhea" id="RHEA:19433"/>
        <dbReference type="ChEBI" id="CHEBI:15378"/>
        <dbReference type="ChEBI" id="CHEBI:18391"/>
        <dbReference type="ChEBI" id="CHEBI:30616"/>
        <dbReference type="ChEBI" id="CHEBI:58759"/>
        <dbReference type="ChEBI" id="CHEBI:456216"/>
        <dbReference type="EC" id="2.7.1.12"/>
    </reaction>
</comment>
<keyword evidence="5 10" id="KW-0547">Nucleotide-binding</keyword>
<dbReference type="InterPro" id="IPR027417">
    <property type="entry name" value="P-loop_NTPase"/>
</dbReference>
<organism evidence="12 13">
    <name type="scientific">Novacetimonas maltaceti</name>
    <dbReference type="NCBI Taxonomy" id="1203393"/>
    <lineage>
        <taxon>Bacteria</taxon>
        <taxon>Pseudomonadati</taxon>
        <taxon>Pseudomonadota</taxon>
        <taxon>Alphaproteobacteria</taxon>
        <taxon>Acetobacterales</taxon>
        <taxon>Acetobacteraceae</taxon>
        <taxon>Novacetimonas</taxon>
    </lineage>
</organism>
<evidence type="ECO:0000256" key="3">
    <source>
        <dbReference type="ARBA" id="ARBA00012054"/>
    </source>
</evidence>
<comment type="similarity">
    <text evidence="2 10">Belongs to the gluconokinase GntK/GntV family.</text>
</comment>
<dbReference type="EC" id="2.7.1.12" evidence="3 10"/>
<dbReference type="Gene3D" id="3.40.50.300">
    <property type="entry name" value="P-loop containing nucleotide triphosphate hydrolases"/>
    <property type="match status" value="1"/>
</dbReference>
<dbReference type="GO" id="GO:0046316">
    <property type="term" value="F:gluconokinase activity"/>
    <property type="evidence" value="ECO:0007669"/>
    <property type="project" value="UniProtKB-EC"/>
</dbReference>
<evidence type="ECO:0000256" key="5">
    <source>
        <dbReference type="ARBA" id="ARBA00022741"/>
    </source>
</evidence>